<name>A0A834ZRK1_TETSI</name>
<protein>
    <submittedName>
        <fullName evidence="1">Uncharacterized protein</fullName>
    </submittedName>
</protein>
<sequence length="89" mass="9785">MHVSPDTEIRSTGSTALYRVEAMVGSNGKPANRTIVFRFVGILPTLGSSGRIDAIDPLKLQVASSTTMYYSFCLLIEPWNMLQVMVDSM</sequence>
<dbReference type="Proteomes" id="UP000655225">
    <property type="component" value="Unassembled WGS sequence"/>
</dbReference>
<accession>A0A834ZRK1</accession>
<dbReference type="EMBL" id="JABCRI010000001">
    <property type="protein sequence ID" value="KAF8412091.1"/>
    <property type="molecule type" value="Genomic_DNA"/>
</dbReference>
<organism evidence="1 2">
    <name type="scientific">Tetracentron sinense</name>
    <name type="common">Spur-leaf</name>
    <dbReference type="NCBI Taxonomy" id="13715"/>
    <lineage>
        <taxon>Eukaryota</taxon>
        <taxon>Viridiplantae</taxon>
        <taxon>Streptophyta</taxon>
        <taxon>Embryophyta</taxon>
        <taxon>Tracheophyta</taxon>
        <taxon>Spermatophyta</taxon>
        <taxon>Magnoliopsida</taxon>
        <taxon>Trochodendrales</taxon>
        <taxon>Trochodendraceae</taxon>
        <taxon>Tetracentron</taxon>
    </lineage>
</organism>
<reference evidence="1 2" key="1">
    <citation type="submission" date="2020-04" db="EMBL/GenBank/DDBJ databases">
        <title>Plant Genome Project.</title>
        <authorList>
            <person name="Zhang R.-G."/>
        </authorList>
    </citation>
    <scope>NUCLEOTIDE SEQUENCE [LARGE SCALE GENOMIC DNA]</scope>
    <source>
        <strain evidence="1">YNK0</strain>
        <tissue evidence="1">Leaf</tissue>
    </source>
</reference>
<gene>
    <name evidence="1" type="ORF">HHK36_000045</name>
</gene>
<dbReference type="AlphaFoldDB" id="A0A834ZRK1"/>
<keyword evidence="2" id="KW-1185">Reference proteome</keyword>
<proteinExistence type="predicted"/>
<comment type="caution">
    <text evidence="1">The sequence shown here is derived from an EMBL/GenBank/DDBJ whole genome shotgun (WGS) entry which is preliminary data.</text>
</comment>
<evidence type="ECO:0000313" key="1">
    <source>
        <dbReference type="EMBL" id="KAF8412091.1"/>
    </source>
</evidence>
<evidence type="ECO:0000313" key="2">
    <source>
        <dbReference type="Proteomes" id="UP000655225"/>
    </source>
</evidence>